<dbReference type="RefSeq" id="WP_021761432.1">
    <property type="nucleotide sequence ID" value="NC_022444.1"/>
</dbReference>
<protein>
    <submittedName>
        <fullName evidence="3">Putative family 3 extracellular solute-binding protein</fullName>
    </submittedName>
</protein>
<dbReference type="PANTHER" id="PTHR35936:SF25">
    <property type="entry name" value="ABC TRANSPORTER SUBSTRATE-BINDING PROTEIN"/>
    <property type="match status" value="1"/>
</dbReference>
<evidence type="ECO:0000259" key="2">
    <source>
        <dbReference type="Pfam" id="PF00497"/>
    </source>
</evidence>
<evidence type="ECO:0000256" key="1">
    <source>
        <dbReference type="ARBA" id="ARBA00022729"/>
    </source>
</evidence>
<dbReference type="PATRIC" id="fig|1121448.10.peg.2639"/>
<dbReference type="HOGENOM" id="CLU_064076_8_2_7"/>
<dbReference type="EMBL" id="CP006585">
    <property type="protein sequence ID" value="AGW14414.1"/>
    <property type="molecule type" value="Genomic_DNA"/>
</dbReference>
<dbReference type="PANTHER" id="PTHR35936">
    <property type="entry name" value="MEMBRANE-BOUND LYTIC MUREIN TRANSGLYCOSYLASE F"/>
    <property type="match status" value="1"/>
</dbReference>
<dbReference type="SUPFAM" id="SSF53850">
    <property type="entry name" value="Periplasmic binding protein-like II"/>
    <property type="match status" value="1"/>
</dbReference>
<proteinExistence type="predicted"/>
<dbReference type="AlphaFoldDB" id="T2GE07"/>
<dbReference type="OrthoDB" id="5453670at2"/>
<reference evidence="4" key="2">
    <citation type="submission" date="2013-07" db="EMBL/GenBank/DDBJ databases">
        <authorList>
            <person name="Morais-Silva F.O."/>
            <person name="Rezende A.M."/>
            <person name="Pimentel C."/>
            <person name="Resende D.M."/>
            <person name="Santos C.I."/>
            <person name="Clemente C."/>
            <person name="de Oliveira L.M."/>
            <person name="da Silva S.M."/>
            <person name="Costa D.A."/>
            <person name="Varela-Raposo A."/>
            <person name="Horacio E.C.A."/>
            <person name="Matos M."/>
            <person name="Flores O."/>
            <person name="Ruiz J.C."/>
            <person name="Rodrigues-Pousada C."/>
        </authorList>
    </citation>
    <scope>NUCLEOTIDE SEQUENCE [LARGE SCALE GENOMIC DNA]</scope>
    <source>
        <strain evidence="4">ATCC 19364 / DSM 1382 / NCIMB 9332 / VKM B-1759</strain>
    </source>
</reference>
<organism evidence="3 4">
    <name type="scientific">Megalodesulfovibrio gigas (strain ATCC 19364 / DSM 1382 / NCIMB 9332 / VKM B-1759)</name>
    <name type="common">Desulfovibrio gigas</name>
    <dbReference type="NCBI Taxonomy" id="1121448"/>
    <lineage>
        <taxon>Bacteria</taxon>
        <taxon>Pseudomonadati</taxon>
        <taxon>Thermodesulfobacteriota</taxon>
        <taxon>Desulfovibrionia</taxon>
        <taxon>Desulfovibrionales</taxon>
        <taxon>Desulfovibrionaceae</taxon>
        <taxon>Megalodesulfovibrio</taxon>
    </lineage>
</organism>
<evidence type="ECO:0000313" key="4">
    <source>
        <dbReference type="Proteomes" id="UP000016587"/>
    </source>
</evidence>
<evidence type="ECO:0000313" key="3">
    <source>
        <dbReference type="EMBL" id="AGW14414.1"/>
    </source>
</evidence>
<reference evidence="3 4" key="1">
    <citation type="journal article" date="2013" name="J. Bacteriol.">
        <title>Roles of HynAB and Ech, the only two hydrogenases found in the model sulfate reducer Desulfovibrio gigas.</title>
        <authorList>
            <person name="Morais-Silva F.O."/>
            <person name="Santos C.I."/>
            <person name="Rodrigues R."/>
            <person name="Pereira I.A."/>
            <person name="Rodrigues-Pousada C."/>
        </authorList>
    </citation>
    <scope>NUCLEOTIDE SEQUENCE [LARGE SCALE GENOMIC DNA]</scope>
    <source>
        <strain evidence="4">ATCC 19364 / DSM 1382 / NCIMB 9332 / VKM B-1759</strain>
    </source>
</reference>
<accession>T2GE07</accession>
<gene>
    <name evidence="3" type="ORF">DGI_2683</name>
</gene>
<dbReference type="eggNOG" id="COG0834">
    <property type="taxonomic scope" value="Bacteria"/>
</dbReference>
<dbReference type="KEGG" id="dgg:DGI_2683"/>
<dbReference type="InterPro" id="IPR001638">
    <property type="entry name" value="Solute-binding_3/MltF_N"/>
</dbReference>
<dbReference type="Pfam" id="PF00497">
    <property type="entry name" value="SBP_bac_3"/>
    <property type="match status" value="1"/>
</dbReference>
<sequence>MNRLLPALLLLAAVLVAPAFWPAGVLAGESLRFACDHMAPFSYEEDGCVVGEAVEAVRQICAQAGCEPLFSMQPWPWVLESMRRGQDDAVFTALRTPEREAYLAYCEEPLGMAQNLLVGCTADAATVSSFAHLQGALVGVIKGYATTATFATSALFARDESPNTMTMLRKCLAGRLDYMVIDRKSIDHLCAIIPEVAMLPRQPYVVNESPYFIAFSKAHGDKAARWLPRIDAAIRELRRQGALPPLP</sequence>
<dbReference type="Proteomes" id="UP000016587">
    <property type="component" value="Chromosome"/>
</dbReference>
<feature type="domain" description="Solute-binding protein family 3/N-terminal" evidence="2">
    <location>
        <begin position="36"/>
        <end position="242"/>
    </location>
</feature>
<keyword evidence="1" id="KW-0732">Signal</keyword>
<keyword evidence="4" id="KW-1185">Reference proteome</keyword>
<name>T2GE07_MEGG1</name>
<dbReference type="STRING" id="1121448.DGI_2683"/>
<dbReference type="Gene3D" id="3.40.190.10">
    <property type="entry name" value="Periplasmic binding protein-like II"/>
    <property type="match status" value="2"/>
</dbReference>